<sequence>MKIKTPSPIRVTGWNDNNNTSFSSINYQIDDPLSPASLLSEVTIMDHDLTFTRTTSAMNHAGLNFIEEREEEESSSSGQPLRNEHTIHNAHDDLFIKEESDEEDDHYWPFMKSHQQNQSESTPYHESTPYQESTPYHHADNDDEDSFMISLNQYDHHMNTSWNNHDFNSTLDHHHDLLSNHHDISSSPSSSSSSSSRSFKDDPQEKYSTTCANHHSLSSPTTDKPLTMTTHQESEDDHQEECTDEEVVDSKQDHCSSTFSGKATIIPLNISKKDSSSSWEQVYEEENNSERSIVEEHSSRTLKSNHDDDDDERGGGHEDSLSTQALLSNLHNSESSLLVPTSNHQAHDELEDSNNHHEDEPNLSSLTSFPIIRSKYLAKDFEVVEDIIEVDSRNASSLGVYEKEDFDNSKTHLYHEQQHTNKNYEFHLHGDVPVSSDVSSPTHSVTTHHHSRHRSSSLNKLIVLTPTMKNSQFYFQSAHNKQSSKHSSSSNNHMFVVSSPSHNNQTTPLSSNSSSNHLQTNQIIHPSLISKSKPSKKNSAILSSVNIPSQTSMKQTLVSTTIAHNTSLNVRSSLDQQHSPTFSSKLFLREWDATTQPSTRAKLLYSFVESCQHLSCQELESKLKSYYELIFTRILGYFQLNYLHCNDLSIQIKSLGIFLKRYKPLIDFIEIGGTQILLEILGFHYYKHEVQDKNECLSLLTSIACNGRKFKEVICFDNGISLLKNAILYLPSTESVHSAKTFFLSIFHGNPKYEKDILEMIVNLLSQHSSPFNWKNLNSQISSTNTPRRNTEFMNGTTPRGSSLITHLISPRGSSLVNNNATDSPNSPSSGKKSHWSTIIEVFKSPRGIGVDDFKRSTVFDFTTSPLQQTTNSPQVSPHQNTGSLINLPNNPNLRDTLTLSSQSMLLIYSVIQEISKVVKIERIRETSVIDVLFTNLSDEDIRVVNESVDMILLSMNYQDENEIFAEIILHRVLQGISMITILLGKKRFKNLLKSLFKSDQQHKKQVKHFHHLLFGTCSILNALIEKKSRNIFKRLIDANVVLMLIESMVVIKEKYGENEYHLEGIKVMTMLFRNLILRFEELNMPDADNSPQNILQQVLGVEITQSLCNTNRSTNSALPTNFYLFLQDAIQRSCFEQVRQNITASSRK</sequence>
<feature type="region of interest" description="Disordered" evidence="1">
    <location>
        <begin position="114"/>
        <end position="143"/>
    </location>
</feature>
<feature type="region of interest" description="Disordered" evidence="1">
    <location>
        <begin position="179"/>
        <end position="256"/>
    </location>
</feature>
<feature type="compositionally biased region" description="Low complexity" evidence="1">
    <location>
        <begin position="435"/>
        <end position="445"/>
    </location>
</feature>
<dbReference type="InterPro" id="IPR016024">
    <property type="entry name" value="ARM-type_fold"/>
</dbReference>
<accession>A0AA88GW35</accession>
<feature type="region of interest" description="Disordered" evidence="1">
    <location>
        <begin position="341"/>
        <end position="364"/>
    </location>
</feature>
<keyword evidence="3" id="KW-1185">Reference proteome</keyword>
<name>A0AA88GW35_NAELO</name>
<feature type="compositionally biased region" description="Polar residues" evidence="1">
    <location>
        <begin position="813"/>
        <end position="831"/>
    </location>
</feature>
<dbReference type="EMBL" id="PYSW02000013">
    <property type="protein sequence ID" value="KAG2387393.1"/>
    <property type="molecule type" value="Genomic_DNA"/>
</dbReference>
<feature type="region of interest" description="Disordered" evidence="1">
    <location>
        <begin position="477"/>
        <end position="517"/>
    </location>
</feature>
<dbReference type="Pfam" id="PF17741">
    <property type="entry name" value="DUF5578"/>
    <property type="match status" value="1"/>
</dbReference>
<evidence type="ECO:0000313" key="3">
    <source>
        <dbReference type="Proteomes" id="UP000816034"/>
    </source>
</evidence>
<feature type="compositionally biased region" description="Acidic residues" evidence="1">
    <location>
        <begin position="234"/>
        <end position="247"/>
    </location>
</feature>
<comment type="caution">
    <text evidence="2">The sequence shown here is derived from an EMBL/GenBank/DDBJ whole genome shotgun (WGS) entry which is preliminary data.</text>
</comment>
<feature type="region of interest" description="Disordered" evidence="1">
    <location>
        <begin position="273"/>
        <end position="320"/>
    </location>
</feature>
<feature type="compositionally biased region" description="Basic and acidic residues" evidence="1">
    <location>
        <begin position="288"/>
        <end position="299"/>
    </location>
</feature>
<feature type="compositionally biased region" description="Basic residues" evidence="1">
    <location>
        <begin position="446"/>
        <end position="455"/>
    </location>
</feature>
<gene>
    <name evidence="2" type="ORF">C9374_001725</name>
</gene>
<organism evidence="2 3">
    <name type="scientific">Naegleria lovaniensis</name>
    <name type="common">Amoeba</name>
    <dbReference type="NCBI Taxonomy" id="51637"/>
    <lineage>
        <taxon>Eukaryota</taxon>
        <taxon>Discoba</taxon>
        <taxon>Heterolobosea</taxon>
        <taxon>Tetramitia</taxon>
        <taxon>Eutetramitia</taxon>
        <taxon>Vahlkampfiidae</taxon>
        <taxon>Naegleria</taxon>
    </lineage>
</organism>
<dbReference type="PANTHER" id="PTHR34258">
    <property type="entry name" value="ARMADILLO-LIKE HELICAL DOMAIN CONTAINING PROTEIN 1"/>
    <property type="match status" value="1"/>
</dbReference>
<feature type="compositionally biased region" description="Basic and acidic residues" evidence="1">
    <location>
        <begin position="345"/>
        <end position="360"/>
    </location>
</feature>
<dbReference type="Proteomes" id="UP000816034">
    <property type="component" value="Unassembled WGS sequence"/>
</dbReference>
<feature type="region of interest" description="Disordered" evidence="1">
    <location>
        <begin position="813"/>
        <end position="833"/>
    </location>
</feature>
<reference evidence="2 3" key="1">
    <citation type="journal article" date="2018" name="BMC Genomics">
        <title>The genome of Naegleria lovaniensis, the basis for a comparative approach to unravel pathogenicity factors of the human pathogenic amoeba N. fowleri.</title>
        <authorList>
            <person name="Liechti N."/>
            <person name="Schurch N."/>
            <person name="Bruggmann R."/>
            <person name="Wittwer M."/>
        </authorList>
    </citation>
    <scope>NUCLEOTIDE SEQUENCE [LARGE SCALE GENOMIC DNA]</scope>
    <source>
        <strain evidence="2 3">ATCC 30569</strain>
    </source>
</reference>
<dbReference type="GeneID" id="68094181"/>
<dbReference type="RefSeq" id="XP_044551385.1">
    <property type="nucleotide sequence ID" value="XM_044691064.1"/>
</dbReference>
<proteinExistence type="predicted"/>
<feature type="compositionally biased region" description="Polar residues" evidence="1">
    <location>
        <begin position="206"/>
        <end position="231"/>
    </location>
</feature>
<feature type="compositionally biased region" description="Polar residues" evidence="1">
    <location>
        <begin position="114"/>
        <end position="134"/>
    </location>
</feature>
<dbReference type="PANTHER" id="PTHR34258:SF1">
    <property type="entry name" value="ARMADILLO-LIKE HELICAL DOMAIN CONTAINING PROTEIN 1"/>
    <property type="match status" value="1"/>
</dbReference>
<dbReference type="SUPFAM" id="SSF48371">
    <property type="entry name" value="ARM repeat"/>
    <property type="match status" value="1"/>
</dbReference>
<feature type="compositionally biased region" description="Low complexity" evidence="1">
    <location>
        <begin position="477"/>
        <end position="493"/>
    </location>
</feature>
<evidence type="ECO:0000256" key="1">
    <source>
        <dbReference type="SAM" id="MobiDB-lite"/>
    </source>
</evidence>
<feature type="region of interest" description="Disordered" evidence="1">
    <location>
        <begin position="435"/>
        <end position="458"/>
    </location>
</feature>
<feature type="compositionally biased region" description="Low complexity" evidence="1">
    <location>
        <begin position="185"/>
        <end position="197"/>
    </location>
</feature>
<protein>
    <submittedName>
        <fullName evidence="2">Uncharacterized protein</fullName>
    </submittedName>
</protein>
<evidence type="ECO:0000313" key="2">
    <source>
        <dbReference type="EMBL" id="KAG2387393.1"/>
    </source>
</evidence>
<dbReference type="InterPro" id="IPR041090">
    <property type="entry name" value="DUF5578"/>
</dbReference>
<feature type="region of interest" description="Disordered" evidence="1">
    <location>
        <begin position="865"/>
        <end position="888"/>
    </location>
</feature>
<feature type="compositionally biased region" description="Polar residues" evidence="1">
    <location>
        <begin position="498"/>
        <end position="517"/>
    </location>
</feature>
<dbReference type="AlphaFoldDB" id="A0AA88GW35"/>